<dbReference type="EMBL" id="CM056814">
    <property type="protein sequence ID" value="KAJ8627716.1"/>
    <property type="molecule type" value="Genomic_DNA"/>
</dbReference>
<gene>
    <name evidence="1" type="ORF">MRB53_021023</name>
</gene>
<reference evidence="1 2" key="1">
    <citation type="journal article" date="2022" name="Hortic Res">
        <title>A haplotype resolved chromosomal level avocado genome allows analysis of novel avocado genes.</title>
        <authorList>
            <person name="Nath O."/>
            <person name="Fletcher S.J."/>
            <person name="Hayward A."/>
            <person name="Shaw L.M."/>
            <person name="Masouleh A.K."/>
            <person name="Furtado A."/>
            <person name="Henry R.J."/>
            <person name="Mitter N."/>
        </authorList>
    </citation>
    <scope>NUCLEOTIDE SEQUENCE [LARGE SCALE GENOMIC DNA]</scope>
    <source>
        <strain evidence="2">cv. Hass</strain>
    </source>
</reference>
<protein>
    <submittedName>
        <fullName evidence="1">Uncharacterized protein</fullName>
    </submittedName>
</protein>
<organism evidence="1 2">
    <name type="scientific">Persea americana</name>
    <name type="common">Avocado</name>
    <dbReference type="NCBI Taxonomy" id="3435"/>
    <lineage>
        <taxon>Eukaryota</taxon>
        <taxon>Viridiplantae</taxon>
        <taxon>Streptophyta</taxon>
        <taxon>Embryophyta</taxon>
        <taxon>Tracheophyta</taxon>
        <taxon>Spermatophyta</taxon>
        <taxon>Magnoliopsida</taxon>
        <taxon>Magnoliidae</taxon>
        <taxon>Laurales</taxon>
        <taxon>Lauraceae</taxon>
        <taxon>Persea</taxon>
    </lineage>
</organism>
<evidence type="ECO:0000313" key="1">
    <source>
        <dbReference type="EMBL" id="KAJ8627716.1"/>
    </source>
</evidence>
<sequence length="93" mass="9846">MDPSWFHKKGPLDQHYQTEPSVGATDSSKGLVSHETSAAELTHAGGYESTNGNDIDMGDFTLASNSGNGNVSNNAVRPVVEQQFEEGSGFTSN</sequence>
<evidence type="ECO:0000313" key="2">
    <source>
        <dbReference type="Proteomes" id="UP001234297"/>
    </source>
</evidence>
<name>A0ACC2L2E7_PERAE</name>
<keyword evidence="2" id="KW-1185">Reference proteome</keyword>
<proteinExistence type="predicted"/>
<accession>A0ACC2L2E7</accession>
<dbReference type="Proteomes" id="UP001234297">
    <property type="component" value="Chromosome 6"/>
</dbReference>
<comment type="caution">
    <text evidence="1">The sequence shown here is derived from an EMBL/GenBank/DDBJ whole genome shotgun (WGS) entry which is preliminary data.</text>
</comment>